<name>A0ABD1K5J7_9TELE</name>
<comment type="caution">
    <text evidence="2">The sequence shown here is derived from an EMBL/GenBank/DDBJ whole genome shotgun (WGS) entry which is preliminary data.</text>
</comment>
<dbReference type="PANTHER" id="PTHR46791:SF11">
    <property type="entry name" value="INTEGRASE CATALYTIC DOMAIN-CONTAINING PROTEIN"/>
    <property type="match status" value="1"/>
</dbReference>
<evidence type="ECO:0000313" key="2">
    <source>
        <dbReference type="EMBL" id="KAL2094415.1"/>
    </source>
</evidence>
<dbReference type="InterPro" id="IPR058913">
    <property type="entry name" value="Integrase_dom_put"/>
</dbReference>
<accession>A0ABD1K5J7</accession>
<protein>
    <recommendedName>
        <fullName evidence="1">Integrase catalytic domain-containing protein</fullName>
    </recommendedName>
</protein>
<sequence>MVRLEDASTRQPIDLDHVEFICRRDLAVMESLARHIHFPDEIHHGLLHLLSLITEEVDHRRPTVFLQRTVGHTGRPKIVVSQDHLQHLLDIDLSVPCIAKLLAVSERTVYRRMNQWGLSISQTYSQISDDELDHLITQIKSQAPNSGYVMVRGRLRAQGYKIQWRRVWDSMHRIDSLGIYERMQQVGCIVRRTYKVPAPLSLVHIDTNHKLIRYGLVIFGGIDCFSRKVMYLRVANNNRAATALEFFLQGVEAHGCPSRVRGDQGVENVDIARYMFAIRGCGRGSYISGKSVHNQRIERLWRDVWNAVSRLYYDLLHTLEEDGLLDPTNSTHVFSARYVFLPRIQNDLDSFTEGWNNHSMRSESNCTPNQLWTIGTIQTPVEPPDYIEVLNFGVTPEDWESMDVIQDAHTGIVLPSIHCPLDDNGMAALQQSVDPTAASDSYGCDLYLMVVNFCQSVLN</sequence>
<dbReference type="InterPro" id="IPR012337">
    <property type="entry name" value="RNaseH-like_sf"/>
</dbReference>
<dbReference type="Pfam" id="PF24764">
    <property type="entry name" value="rva_4"/>
    <property type="match status" value="1"/>
</dbReference>
<dbReference type="InterPro" id="IPR001584">
    <property type="entry name" value="Integrase_cat-core"/>
</dbReference>
<dbReference type="Gene3D" id="3.30.420.10">
    <property type="entry name" value="Ribonuclease H-like superfamily/Ribonuclease H"/>
    <property type="match status" value="1"/>
</dbReference>
<dbReference type="PROSITE" id="PS50994">
    <property type="entry name" value="INTEGRASE"/>
    <property type="match status" value="1"/>
</dbReference>
<evidence type="ECO:0000259" key="1">
    <source>
        <dbReference type="PROSITE" id="PS50994"/>
    </source>
</evidence>
<dbReference type="EMBL" id="JBHFQA010000008">
    <property type="protein sequence ID" value="KAL2094415.1"/>
    <property type="molecule type" value="Genomic_DNA"/>
</dbReference>
<dbReference type="Proteomes" id="UP001591681">
    <property type="component" value="Unassembled WGS sequence"/>
</dbReference>
<evidence type="ECO:0000313" key="3">
    <source>
        <dbReference type="Proteomes" id="UP001591681"/>
    </source>
</evidence>
<feature type="domain" description="Integrase catalytic" evidence="1">
    <location>
        <begin position="195"/>
        <end position="376"/>
    </location>
</feature>
<organism evidence="2 3">
    <name type="scientific">Coilia grayii</name>
    <name type="common">Gray's grenadier anchovy</name>
    <dbReference type="NCBI Taxonomy" id="363190"/>
    <lineage>
        <taxon>Eukaryota</taxon>
        <taxon>Metazoa</taxon>
        <taxon>Chordata</taxon>
        <taxon>Craniata</taxon>
        <taxon>Vertebrata</taxon>
        <taxon>Euteleostomi</taxon>
        <taxon>Actinopterygii</taxon>
        <taxon>Neopterygii</taxon>
        <taxon>Teleostei</taxon>
        <taxon>Clupei</taxon>
        <taxon>Clupeiformes</taxon>
        <taxon>Clupeoidei</taxon>
        <taxon>Engraulidae</taxon>
        <taxon>Coilinae</taxon>
        <taxon>Coilia</taxon>
    </lineage>
</organism>
<reference evidence="2 3" key="1">
    <citation type="submission" date="2024-09" db="EMBL/GenBank/DDBJ databases">
        <title>A chromosome-level genome assembly of Gray's grenadier anchovy, Coilia grayii.</title>
        <authorList>
            <person name="Fu Z."/>
        </authorList>
    </citation>
    <scope>NUCLEOTIDE SEQUENCE [LARGE SCALE GENOMIC DNA]</scope>
    <source>
        <strain evidence="2">G4</strain>
        <tissue evidence="2">Muscle</tissue>
    </source>
</reference>
<dbReference type="InterPro" id="IPR036397">
    <property type="entry name" value="RNaseH_sf"/>
</dbReference>
<dbReference type="AlphaFoldDB" id="A0ABD1K5J7"/>
<gene>
    <name evidence="2" type="ORF">ACEWY4_009134</name>
</gene>
<dbReference type="PANTHER" id="PTHR46791">
    <property type="entry name" value="EXPRESSED PROTEIN"/>
    <property type="match status" value="1"/>
</dbReference>
<dbReference type="SUPFAM" id="SSF53098">
    <property type="entry name" value="Ribonuclease H-like"/>
    <property type="match status" value="1"/>
</dbReference>
<proteinExistence type="predicted"/>
<keyword evidence="3" id="KW-1185">Reference proteome</keyword>